<dbReference type="SUPFAM" id="SSF53474">
    <property type="entry name" value="alpha/beta-Hydrolases"/>
    <property type="match status" value="1"/>
</dbReference>
<dbReference type="AlphaFoldDB" id="A0AAD7ZUA2"/>
<dbReference type="Gene3D" id="3.40.50.1820">
    <property type="entry name" value="alpha/beta hydrolase"/>
    <property type="match status" value="1"/>
</dbReference>
<evidence type="ECO:0000256" key="1">
    <source>
        <dbReference type="ARBA" id="ARBA00009431"/>
    </source>
</evidence>
<gene>
    <name evidence="2" type="ORF">L9F63_019589</name>
</gene>
<organism evidence="2 3">
    <name type="scientific">Diploptera punctata</name>
    <name type="common">Pacific beetle cockroach</name>
    <dbReference type="NCBI Taxonomy" id="6984"/>
    <lineage>
        <taxon>Eukaryota</taxon>
        <taxon>Metazoa</taxon>
        <taxon>Ecdysozoa</taxon>
        <taxon>Arthropoda</taxon>
        <taxon>Hexapoda</taxon>
        <taxon>Insecta</taxon>
        <taxon>Pterygota</taxon>
        <taxon>Neoptera</taxon>
        <taxon>Polyneoptera</taxon>
        <taxon>Dictyoptera</taxon>
        <taxon>Blattodea</taxon>
        <taxon>Blaberoidea</taxon>
        <taxon>Blaberidae</taxon>
        <taxon>Diplopterinae</taxon>
        <taxon>Diploptera</taxon>
    </lineage>
</organism>
<comment type="caution">
    <text evidence="2">The sequence shown here is derived from an EMBL/GenBank/DDBJ whole genome shotgun (WGS) entry which is preliminary data.</text>
</comment>
<name>A0AAD7ZUA2_DIPPU</name>
<evidence type="ECO:0000313" key="2">
    <source>
        <dbReference type="EMBL" id="KAJ9586803.1"/>
    </source>
</evidence>
<reference evidence="2" key="2">
    <citation type="submission" date="2023-05" db="EMBL/GenBank/DDBJ databases">
        <authorList>
            <person name="Fouks B."/>
        </authorList>
    </citation>
    <scope>NUCLEOTIDE SEQUENCE</scope>
    <source>
        <strain evidence="2">Stay&amp;Tobe</strain>
        <tissue evidence="2">Testes</tissue>
    </source>
</reference>
<evidence type="ECO:0000313" key="3">
    <source>
        <dbReference type="Proteomes" id="UP001233999"/>
    </source>
</evidence>
<accession>A0AAD7ZUA2</accession>
<proteinExistence type="inferred from homology"/>
<keyword evidence="3" id="KW-1185">Reference proteome</keyword>
<dbReference type="GO" id="GO:0004185">
    <property type="term" value="F:serine-type carboxypeptidase activity"/>
    <property type="evidence" value="ECO:0007669"/>
    <property type="project" value="InterPro"/>
</dbReference>
<comment type="similarity">
    <text evidence="1">Belongs to the peptidase S10 family.</text>
</comment>
<dbReference type="PROSITE" id="PS00560">
    <property type="entry name" value="CARBOXYPEPT_SER_HIS"/>
    <property type="match status" value="1"/>
</dbReference>
<dbReference type="EMBL" id="JASPKZ010006837">
    <property type="protein sequence ID" value="KAJ9586803.1"/>
    <property type="molecule type" value="Genomic_DNA"/>
</dbReference>
<dbReference type="Pfam" id="PF00450">
    <property type="entry name" value="Peptidase_S10"/>
    <property type="match status" value="1"/>
</dbReference>
<dbReference type="InterPro" id="IPR029058">
    <property type="entry name" value="AB_hydrolase_fold"/>
</dbReference>
<dbReference type="Proteomes" id="UP001233999">
    <property type="component" value="Unassembled WGS sequence"/>
</dbReference>
<dbReference type="InterPro" id="IPR033124">
    <property type="entry name" value="Ser_caboxypep_his_AS"/>
</dbReference>
<protein>
    <recommendedName>
        <fullName evidence="4">Carboxypeptidase</fullName>
    </recommendedName>
</protein>
<dbReference type="GO" id="GO:0006508">
    <property type="term" value="P:proteolysis"/>
    <property type="evidence" value="ECO:0007669"/>
    <property type="project" value="InterPro"/>
</dbReference>
<reference evidence="2" key="1">
    <citation type="journal article" date="2023" name="IScience">
        <title>Live-bearing cockroach genome reveals convergent evolutionary mechanisms linked to viviparity in insects and beyond.</title>
        <authorList>
            <person name="Fouks B."/>
            <person name="Harrison M.C."/>
            <person name="Mikhailova A.A."/>
            <person name="Marchal E."/>
            <person name="English S."/>
            <person name="Carruthers M."/>
            <person name="Jennings E.C."/>
            <person name="Chiamaka E.L."/>
            <person name="Frigard R.A."/>
            <person name="Pippel M."/>
            <person name="Attardo G.M."/>
            <person name="Benoit J.B."/>
            <person name="Bornberg-Bauer E."/>
            <person name="Tobe S.S."/>
        </authorList>
    </citation>
    <scope>NUCLEOTIDE SEQUENCE</scope>
    <source>
        <strain evidence="2">Stay&amp;Tobe</strain>
    </source>
</reference>
<dbReference type="InterPro" id="IPR001563">
    <property type="entry name" value="Peptidase_S10"/>
</dbReference>
<evidence type="ECO:0008006" key="4">
    <source>
        <dbReference type="Google" id="ProtNLM"/>
    </source>
</evidence>
<sequence length="109" mass="12398">MVSVKPYLEVLLDNHRVLYYNGDLDIIVAYAVSVRMYNALEFSAAEQYRNATRVPWYVDGELAGYMKSAGNFTEVLVRNAGHMVPTDQPKWAFDLINRFTSDTLLDSGK</sequence>